<evidence type="ECO:0000313" key="7">
    <source>
        <dbReference type="EMBL" id="PJE99780.1"/>
    </source>
</evidence>
<gene>
    <name evidence="7" type="ORF">CUT44_03415</name>
</gene>
<evidence type="ECO:0000313" key="8">
    <source>
        <dbReference type="Proteomes" id="UP000230407"/>
    </source>
</evidence>
<dbReference type="GO" id="GO:0016757">
    <property type="term" value="F:glycosyltransferase activity"/>
    <property type="evidence" value="ECO:0007669"/>
    <property type="project" value="UniProtKB-KW"/>
</dbReference>
<name>A0A2M8M6E6_9ACTN</name>
<dbReference type="Pfam" id="PF00535">
    <property type="entry name" value="Glycos_transf_2"/>
    <property type="match status" value="1"/>
</dbReference>
<feature type="compositionally biased region" description="Low complexity" evidence="5">
    <location>
        <begin position="1"/>
        <end position="19"/>
    </location>
</feature>
<evidence type="ECO:0000256" key="4">
    <source>
        <dbReference type="ARBA" id="ARBA00022679"/>
    </source>
</evidence>
<evidence type="ECO:0000256" key="5">
    <source>
        <dbReference type="SAM" id="MobiDB-lite"/>
    </source>
</evidence>
<keyword evidence="3" id="KW-0328">Glycosyltransferase</keyword>
<dbReference type="AlphaFoldDB" id="A0A2M8M6E6"/>
<sequence>MPGTPGTPETAPAPDTAGASGPDPRVSVVVITHNRRAELLHTLGRLARLPERPAVFVVDNASTDGTCETVARVHPWVRLLRAERNLGAVGRNVAVARVTTPYVAFCDDDSWWEPGSLAAAADLLDRHPDLAAVTARIVVEPEGTEDPIVAELRDSPLSGPDWLPGPALGSFLAAATVLRTDAFRTAGGFSPRLWLGGEEELLATDLAVRGWWLAYAGELTVHHAPSAARDATGRRVDGLRNTLWFTWLRRPLSAALRRTWYLARTVPRDAASARAFGRALAGLPWVLRERRVVPAEVEGRLRLLETEQRRSNARRYVG</sequence>
<evidence type="ECO:0000256" key="2">
    <source>
        <dbReference type="ARBA" id="ARBA00006739"/>
    </source>
</evidence>
<dbReference type="EMBL" id="PGGW01000011">
    <property type="protein sequence ID" value="PJE99780.1"/>
    <property type="molecule type" value="Genomic_DNA"/>
</dbReference>
<comment type="similarity">
    <text evidence="2">Belongs to the glycosyltransferase 2 family.</text>
</comment>
<evidence type="ECO:0000259" key="6">
    <source>
        <dbReference type="Pfam" id="PF00535"/>
    </source>
</evidence>
<dbReference type="Proteomes" id="UP000230407">
    <property type="component" value="Unassembled WGS sequence"/>
</dbReference>
<dbReference type="PANTHER" id="PTHR43179">
    <property type="entry name" value="RHAMNOSYLTRANSFERASE WBBL"/>
    <property type="match status" value="1"/>
</dbReference>
<dbReference type="PANTHER" id="PTHR43179:SF12">
    <property type="entry name" value="GALACTOFURANOSYLTRANSFERASE GLFT2"/>
    <property type="match status" value="1"/>
</dbReference>
<dbReference type="SUPFAM" id="SSF53448">
    <property type="entry name" value="Nucleotide-diphospho-sugar transferases"/>
    <property type="match status" value="1"/>
</dbReference>
<keyword evidence="8" id="KW-1185">Reference proteome</keyword>
<proteinExistence type="inferred from homology"/>
<accession>A0A2M8M6E6</accession>
<comment type="pathway">
    <text evidence="1">Cell wall biogenesis; cell wall polysaccharide biosynthesis.</text>
</comment>
<dbReference type="RefSeq" id="WP_100200820.1">
    <property type="nucleotide sequence ID" value="NZ_PGGW01000011.1"/>
</dbReference>
<feature type="domain" description="Glycosyltransferase 2-like" evidence="6">
    <location>
        <begin position="27"/>
        <end position="147"/>
    </location>
</feature>
<dbReference type="InterPro" id="IPR029044">
    <property type="entry name" value="Nucleotide-diphossugar_trans"/>
</dbReference>
<keyword evidence="4 7" id="KW-0808">Transferase</keyword>
<organism evidence="7 8">
    <name type="scientific">Streptomyces carminius</name>
    <dbReference type="NCBI Taxonomy" id="2665496"/>
    <lineage>
        <taxon>Bacteria</taxon>
        <taxon>Bacillati</taxon>
        <taxon>Actinomycetota</taxon>
        <taxon>Actinomycetes</taxon>
        <taxon>Kitasatosporales</taxon>
        <taxon>Streptomycetaceae</taxon>
        <taxon>Streptomyces</taxon>
    </lineage>
</organism>
<evidence type="ECO:0000256" key="1">
    <source>
        <dbReference type="ARBA" id="ARBA00004776"/>
    </source>
</evidence>
<protein>
    <submittedName>
        <fullName evidence="7">Glycosyl transferase</fullName>
    </submittedName>
</protein>
<evidence type="ECO:0000256" key="3">
    <source>
        <dbReference type="ARBA" id="ARBA00022676"/>
    </source>
</evidence>
<dbReference type="Gene3D" id="3.90.550.10">
    <property type="entry name" value="Spore Coat Polysaccharide Biosynthesis Protein SpsA, Chain A"/>
    <property type="match status" value="1"/>
</dbReference>
<comment type="caution">
    <text evidence="7">The sequence shown here is derived from an EMBL/GenBank/DDBJ whole genome shotgun (WGS) entry which is preliminary data.</text>
</comment>
<dbReference type="InterPro" id="IPR001173">
    <property type="entry name" value="Glyco_trans_2-like"/>
</dbReference>
<reference evidence="7 8" key="1">
    <citation type="submission" date="2017-11" db="EMBL/GenBank/DDBJ databases">
        <title>Streptomyces carmine sp. nov., a novel actinomycete isolated from Sophora alopecuroides in Xinjiang, China.</title>
        <authorList>
            <person name="Wang Y."/>
            <person name="Luo X."/>
            <person name="Wan C."/>
            <person name="Zhang L."/>
        </authorList>
    </citation>
    <scope>NUCLEOTIDE SEQUENCE [LARGE SCALE GENOMIC DNA]</scope>
    <source>
        <strain evidence="7 8">TRM SA0054</strain>
    </source>
</reference>
<feature type="region of interest" description="Disordered" evidence="5">
    <location>
        <begin position="1"/>
        <end position="24"/>
    </location>
</feature>